<dbReference type="Pfam" id="PF00501">
    <property type="entry name" value="AMP-binding"/>
    <property type="match status" value="1"/>
</dbReference>
<dbReference type="SUPFAM" id="SSF56801">
    <property type="entry name" value="Acetyl-CoA synthetase-like"/>
    <property type="match status" value="1"/>
</dbReference>
<dbReference type="InterPro" id="IPR045851">
    <property type="entry name" value="AMP-bd_C_sf"/>
</dbReference>
<evidence type="ECO:0000259" key="1">
    <source>
        <dbReference type="Pfam" id="PF00501"/>
    </source>
</evidence>
<proteinExistence type="predicted"/>
<dbReference type="InterPro" id="IPR000873">
    <property type="entry name" value="AMP-dep_synth/lig_dom"/>
</dbReference>
<organism evidence="2">
    <name type="scientific">marine metagenome</name>
    <dbReference type="NCBI Taxonomy" id="408172"/>
    <lineage>
        <taxon>unclassified sequences</taxon>
        <taxon>metagenomes</taxon>
        <taxon>ecological metagenomes</taxon>
    </lineage>
</organism>
<name>A0A382HMH8_9ZZZZ</name>
<evidence type="ECO:0000313" key="2">
    <source>
        <dbReference type="EMBL" id="SVB87701.1"/>
    </source>
</evidence>
<gene>
    <name evidence="2" type="ORF">METZ01_LOCUS240555</name>
</gene>
<dbReference type="InterPro" id="IPR042099">
    <property type="entry name" value="ANL_N_sf"/>
</dbReference>
<accession>A0A382HMH8</accession>
<feature type="non-terminal residue" evidence="2">
    <location>
        <position position="397"/>
    </location>
</feature>
<dbReference type="PANTHER" id="PTHR43845:SF1">
    <property type="entry name" value="BLR5969 PROTEIN"/>
    <property type="match status" value="1"/>
</dbReference>
<dbReference type="Gene3D" id="3.30.300.30">
    <property type="match status" value="1"/>
</dbReference>
<sequence length="397" mass="42604">MEHYDDLETRDPEERERALFEELPRQISNAKTNAAGWAEILADVAPNHINSREALAELPVTRKSELNDRQNSVPPLGGLIAAGSGELNWVFCSPGPIYGPGVRNGDFWRMGRALYAAGFRRGDIVHNTFAYHLTPAGHMMEAGAHACGCVVIPGGVGNTEQQLQAISHIRPKGYVGTPSFLRILLEKAAEASLDVSSITNAAVGGEALPPSLRDYFRSGGIDVLQSYGTADLGLVAYESPAMEGMILDEGVIVEIVRPGTGEPLDEGEVGEVVVTSLNPTYPLIRFATGDLSAILSGQSPCGRTNTRIKGWMGRADQTTKVKGMFVHPQQIAEVTARHSEIGRARLVVDNTNHVDVMTLQCEVANGSDQLKTAIASSLHTICKLKGDVIFCKPGSLP</sequence>
<dbReference type="Gene3D" id="3.40.50.12780">
    <property type="entry name" value="N-terminal domain of ligase-like"/>
    <property type="match status" value="1"/>
</dbReference>
<protein>
    <recommendedName>
        <fullName evidence="1">AMP-dependent synthetase/ligase domain-containing protein</fullName>
    </recommendedName>
</protein>
<dbReference type="PANTHER" id="PTHR43845">
    <property type="entry name" value="BLR5969 PROTEIN"/>
    <property type="match status" value="1"/>
</dbReference>
<feature type="domain" description="AMP-dependent synthetase/ligase" evidence="1">
    <location>
        <begin position="136"/>
        <end position="276"/>
    </location>
</feature>
<dbReference type="EMBL" id="UINC01061776">
    <property type="protein sequence ID" value="SVB87701.1"/>
    <property type="molecule type" value="Genomic_DNA"/>
</dbReference>
<dbReference type="AlphaFoldDB" id="A0A382HMH8"/>
<reference evidence="2" key="1">
    <citation type="submission" date="2018-05" db="EMBL/GenBank/DDBJ databases">
        <authorList>
            <person name="Lanie J.A."/>
            <person name="Ng W.-L."/>
            <person name="Kazmierczak K.M."/>
            <person name="Andrzejewski T.M."/>
            <person name="Davidsen T.M."/>
            <person name="Wayne K.J."/>
            <person name="Tettelin H."/>
            <person name="Glass J.I."/>
            <person name="Rusch D."/>
            <person name="Podicherti R."/>
            <person name="Tsui H.-C.T."/>
            <person name="Winkler M.E."/>
        </authorList>
    </citation>
    <scope>NUCLEOTIDE SEQUENCE</scope>
</reference>